<name>A0A0B2K1N6_9FIRM</name>
<dbReference type="PANTHER" id="PTHR43228">
    <property type="entry name" value="TWO-COMPONENT RESPONSE REGULATOR"/>
    <property type="match status" value="1"/>
</dbReference>
<evidence type="ECO:0000313" key="3">
    <source>
        <dbReference type="EMBL" id="KHM52077.1"/>
    </source>
</evidence>
<dbReference type="RefSeq" id="WP_039208224.1">
    <property type="nucleotide sequence ID" value="NZ_JSCE01000141.1"/>
</dbReference>
<dbReference type="PANTHER" id="PTHR43228:SF1">
    <property type="entry name" value="TWO-COMPONENT RESPONSE REGULATOR ARR22"/>
    <property type="match status" value="1"/>
</dbReference>
<feature type="domain" description="Response regulatory" evidence="2">
    <location>
        <begin position="2"/>
        <end position="128"/>
    </location>
</feature>
<reference evidence="3 4" key="1">
    <citation type="journal article" date="2013" name="PLoS ONE">
        <title>Identification and characterization of three novel lipases belonging to families II and V from Anaerovibrio lipolyticus 5ST.</title>
        <authorList>
            <person name="Prive F."/>
            <person name="Kaderbhai N.N."/>
            <person name="Girdwood S."/>
            <person name="Worgan H.J."/>
            <person name="Pinloche E."/>
            <person name="Scollan N.D."/>
            <person name="Huws S.A."/>
            <person name="Newbold C.J."/>
        </authorList>
    </citation>
    <scope>NUCLEOTIDE SEQUENCE [LARGE SCALE GENOMIC DNA]</scope>
    <source>
        <strain evidence="3 4">5S</strain>
    </source>
</reference>
<dbReference type="eggNOG" id="COG0745">
    <property type="taxonomic scope" value="Bacteria"/>
</dbReference>
<dbReference type="PROSITE" id="PS50110">
    <property type="entry name" value="RESPONSE_REGULATORY"/>
    <property type="match status" value="1"/>
</dbReference>
<dbReference type="GO" id="GO:0016301">
    <property type="term" value="F:kinase activity"/>
    <property type="evidence" value="ECO:0007669"/>
    <property type="project" value="UniProtKB-KW"/>
</dbReference>
<sequence length="136" mass="15385">MRILIAEDDRISRSFLQKFMVTYGEVEVAVDGMDAIDIYMDAIKEGKPFDLLCLDIMMPKVDGLKVLKVIRQLENQNEKASDKKIKIIMMTALADIGYVDEAFRLGCDAYASKPVDTEKVEEAMRNLGLITDEKSE</sequence>
<keyword evidence="4" id="KW-1185">Reference proteome</keyword>
<dbReference type="InterPro" id="IPR011006">
    <property type="entry name" value="CheY-like_superfamily"/>
</dbReference>
<dbReference type="SUPFAM" id="SSF52172">
    <property type="entry name" value="CheY-like"/>
    <property type="match status" value="1"/>
</dbReference>
<gene>
    <name evidence="3" type="ORF">NZ47_06835</name>
</gene>
<feature type="modified residue" description="4-aspartylphosphate" evidence="1">
    <location>
        <position position="55"/>
    </location>
</feature>
<keyword evidence="1" id="KW-0597">Phosphoprotein</keyword>
<dbReference type="InterPro" id="IPR001789">
    <property type="entry name" value="Sig_transdc_resp-reg_receiver"/>
</dbReference>
<dbReference type="SMART" id="SM00448">
    <property type="entry name" value="REC"/>
    <property type="match status" value="1"/>
</dbReference>
<dbReference type="EMBL" id="JSCE01000141">
    <property type="protein sequence ID" value="KHM52077.1"/>
    <property type="molecule type" value="Genomic_DNA"/>
</dbReference>
<dbReference type="Proteomes" id="UP000030993">
    <property type="component" value="Unassembled WGS sequence"/>
</dbReference>
<dbReference type="InterPro" id="IPR052048">
    <property type="entry name" value="ST_Response_Regulator"/>
</dbReference>
<proteinExistence type="predicted"/>
<evidence type="ECO:0000313" key="4">
    <source>
        <dbReference type="Proteomes" id="UP000030993"/>
    </source>
</evidence>
<protein>
    <submittedName>
        <fullName evidence="3">Histidine kinase</fullName>
    </submittedName>
</protein>
<dbReference type="STRING" id="82374.NZ47_06835"/>
<accession>A0A0B2K1N6</accession>
<organism evidence="3 4">
    <name type="scientific">Anaerovibrio lipolyticus</name>
    <dbReference type="NCBI Taxonomy" id="82374"/>
    <lineage>
        <taxon>Bacteria</taxon>
        <taxon>Bacillati</taxon>
        <taxon>Bacillota</taxon>
        <taxon>Negativicutes</taxon>
        <taxon>Selenomonadales</taxon>
        <taxon>Selenomonadaceae</taxon>
        <taxon>Anaerovibrio</taxon>
    </lineage>
</organism>
<comment type="caution">
    <text evidence="3">The sequence shown here is derived from an EMBL/GenBank/DDBJ whole genome shotgun (WGS) entry which is preliminary data.</text>
</comment>
<dbReference type="Pfam" id="PF00072">
    <property type="entry name" value="Response_reg"/>
    <property type="match status" value="1"/>
</dbReference>
<dbReference type="AlphaFoldDB" id="A0A0B2K1N6"/>
<dbReference type="GO" id="GO:0000160">
    <property type="term" value="P:phosphorelay signal transduction system"/>
    <property type="evidence" value="ECO:0007669"/>
    <property type="project" value="InterPro"/>
</dbReference>
<keyword evidence="3" id="KW-0808">Transferase</keyword>
<evidence type="ECO:0000259" key="2">
    <source>
        <dbReference type="PROSITE" id="PS50110"/>
    </source>
</evidence>
<evidence type="ECO:0000256" key="1">
    <source>
        <dbReference type="PROSITE-ProRule" id="PRU00169"/>
    </source>
</evidence>
<dbReference type="Gene3D" id="3.40.50.2300">
    <property type="match status" value="1"/>
</dbReference>
<keyword evidence="3" id="KW-0418">Kinase</keyword>
<dbReference type="CDD" id="cd17546">
    <property type="entry name" value="REC_hyHK_CKI1_RcsC-like"/>
    <property type="match status" value="1"/>
</dbReference>